<dbReference type="CDD" id="cd01129">
    <property type="entry name" value="PulE-GspE-like"/>
    <property type="match status" value="1"/>
</dbReference>
<dbReference type="SUPFAM" id="SSF160246">
    <property type="entry name" value="EspE N-terminal domain-like"/>
    <property type="match status" value="1"/>
</dbReference>
<keyword evidence="6" id="KW-1185">Reference proteome</keyword>
<dbReference type="InterPro" id="IPR037257">
    <property type="entry name" value="T2SS_E_N_sf"/>
</dbReference>
<accession>A0ABT7E9G8</accession>
<dbReference type="Pfam" id="PF00437">
    <property type="entry name" value="T2SSE"/>
    <property type="match status" value="1"/>
</dbReference>
<comment type="caution">
    <text evidence="5">The sequence shown here is derived from an EMBL/GenBank/DDBJ whole genome shotgun (WGS) entry which is preliminary data.</text>
</comment>
<dbReference type="Proteomes" id="UP001301012">
    <property type="component" value="Unassembled WGS sequence"/>
</dbReference>
<proteinExistence type="inferred from homology"/>
<evidence type="ECO:0000313" key="5">
    <source>
        <dbReference type="EMBL" id="MDK2563581.1"/>
    </source>
</evidence>
<gene>
    <name evidence="5" type="ORF">QOZ84_08465</name>
</gene>
<organism evidence="5 6">
    <name type="scientific">Romboutsia sedimentorum</name>
    <dbReference type="NCBI Taxonomy" id="1368474"/>
    <lineage>
        <taxon>Bacteria</taxon>
        <taxon>Bacillati</taxon>
        <taxon>Bacillota</taxon>
        <taxon>Clostridia</taxon>
        <taxon>Peptostreptococcales</taxon>
        <taxon>Peptostreptococcaceae</taxon>
        <taxon>Romboutsia</taxon>
    </lineage>
</organism>
<protein>
    <submittedName>
        <fullName evidence="5">GspE/PulE family protein</fullName>
    </submittedName>
</protein>
<dbReference type="SMART" id="SM00382">
    <property type="entry name" value="AAA"/>
    <property type="match status" value="1"/>
</dbReference>
<dbReference type="PROSITE" id="PS00662">
    <property type="entry name" value="T2SP_E"/>
    <property type="match status" value="1"/>
</dbReference>
<comment type="similarity">
    <text evidence="1">Belongs to the GSP E family.</text>
</comment>
<dbReference type="PANTHER" id="PTHR30258">
    <property type="entry name" value="TYPE II SECRETION SYSTEM PROTEIN GSPE-RELATED"/>
    <property type="match status" value="1"/>
</dbReference>
<keyword evidence="2" id="KW-0547">Nucleotide-binding</keyword>
<keyword evidence="3" id="KW-0067">ATP-binding</keyword>
<evidence type="ECO:0000256" key="3">
    <source>
        <dbReference type="ARBA" id="ARBA00022840"/>
    </source>
</evidence>
<reference evidence="5 6" key="1">
    <citation type="submission" date="2023-05" db="EMBL/GenBank/DDBJ databases">
        <title>Rombocin, a short stable natural nisin variant, displays selective antimicrobial activity against Listeria monocytogenes and employs dual mode of action to kill target bacterial strains.</title>
        <authorList>
            <person name="Wambui J."/>
            <person name="Stephan R."/>
            <person name="Kuipers O.P."/>
        </authorList>
    </citation>
    <scope>NUCLEOTIDE SEQUENCE [LARGE SCALE GENOMIC DNA]</scope>
    <source>
        <strain evidence="5 6">RC002</strain>
    </source>
</reference>
<evidence type="ECO:0000259" key="4">
    <source>
        <dbReference type="PROSITE" id="PS00662"/>
    </source>
</evidence>
<dbReference type="PANTHER" id="PTHR30258:SF2">
    <property type="entry name" value="COMG OPERON PROTEIN 1"/>
    <property type="match status" value="1"/>
</dbReference>
<dbReference type="Gene3D" id="3.40.50.300">
    <property type="entry name" value="P-loop containing nucleotide triphosphate hydrolases"/>
    <property type="match status" value="1"/>
</dbReference>
<evidence type="ECO:0000313" key="6">
    <source>
        <dbReference type="Proteomes" id="UP001301012"/>
    </source>
</evidence>
<name>A0ABT7E9G8_9FIRM</name>
<dbReference type="InterPro" id="IPR003593">
    <property type="entry name" value="AAA+_ATPase"/>
</dbReference>
<feature type="domain" description="Bacterial type II secretion system protein E" evidence="4">
    <location>
        <begin position="287"/>
        <end position="301"/>
    </location>
</feature>
<sequence>MSKIILQEDVLTKLIPKKIAKRYNVFPVRMNENNLHVEIENEDICAIRDLKLATGMNIILEKQDKEVIGTKIKKYYEEDNKLDEGYARNLYNDILNEAVSKNASDIHIEPFEQHLIIRLRIDGELNEISKISMDIYQYLSSVIKLEMEMDITEKRLPQDGRTDLNINGHLIDIRASCIPTMHGEKIVLRILNRNTFLRSKEELGFSIEATNKINNIINKKSGILLVTGSTGSGKTTTVYSILNDLKNTNKNIMTIEDPVEYKIEGINQIQVNNKVGLDFGVGLKSILRQDPDIIMIGEIRDVETAKIAVRAAITGHLVISTVHTSDAISSIVRLIDMEIPQYLLNSSLIGVISQKLVRKVCTHCSRDILIKDSRDGDINTKVSVGCKECNGKGYLGRTAIYEVLEIDEDIKKCIREMKEAKEIKEIAQKNGMITFEQSSKNLIENKITTLEECIMVDNLE</sequence>
<dbReference type="InterPro" id="IPR027417">
    <property type="entry name" value="P-loop_NTPase"/>
</dbReference>
<dbReference type="InterPro" id="IPR001482">
    <property type="entry name" value="T2SS/T4SS_dom"/>
</dbReference>
<dbReference type="SUPFAM" id="SSF52540">
    <property type="entry name" value="P-loop containing nucleoside triphosphate hydrolases"/>
    <property type="match status" value="1"/>
</dbReference>
<dbReference type="Gene3D" id="3.30.450.90">
    <property type="match status" value="1"/>
</dbReference>
<dbReference type="EMBL" id="JASKYM010000003">
    <property type="protein sequence ID" value="MDK2563581.1"/>
    <property type="molecule type" value="Genomic_DNA"/>
</dbReference>
<evidence type="ECO:0000256" key="2">
    <source>
        <dbReference type="ARBA" id="ARBA00022741"/>
    </source>
</evidence>
<evidence type="ECO:0000256" key="1">
    <source>
        <dbReference type="ARBA" id="ARBA00006611"/>
    </source>
</evidence>
<dbReference type="Gene3D" id="3.30.300.160">
    <property type="entry name" value="Type II secretion system, protein E, N-terminal domain"/>
    <property type="match status" value="1"/>
</dbReference>